<dbReference type="GO" id="GO:0043386">
    <property type="term" value="P:mycotoxin biosynthetic process"/>
    <property type="evidence" value="ECO:0007669"/>
    <property type="project" value="UniProtKB-ARBA"/>
</dbReference>
<keyword evidence="12" id="KW-1185">Reference proteome</keyword>
<reference evidence="12" key="1">
    <citation type="journal article" date="2017" name="Nat. Microbiol.">
        <title>Global analysis of biosynthetic gene clusters reveals vast potential of secondary metabolite production in Penicillium species.</title>
        <authorList>
            <person name="Nielsen J.C."/>
            <person name="Grijseels S."/>
            <person name="Prigent S."/>
            <person name="Ji B."/>
            <person name="Dainat J."/>
            <person name="Nielsen K.F."/>
            <person name="Frisvad J.C."/>
            <person name="Workman M."/>
            <person name="Nielsen J."/>
        </authorList>
    </citation>
    <scope>NUCLEOTIDE SEQUENCE [LARGE SCALE GENOMIC DNA]</scope>
    <source>
        <strain evidence="12">IBT 31321</strain>
    </source>
</reference>
<dbReference type="STRING" id="36646.A0A1V6URB0"/>
<dbReference type="InterPro" id="IPR050364">
    <property type="entry name" value="Cytochrome_P450_fung"/>
</dbReference>
<evidence type="ECO:0000256" key="2">
    <source>
        <dbReference type="ARBA" id="ARBA00010617"/>
    </source>
</evidence>
<organism evidence="11 12">
    <name type="scientific">Penicillium coprophilum</name>
    <dbReference type="NCBI Taxonomy" id="36646"/>
    <lineage>
        <taxon>Eukaryota</taxon>
        <taxon>Fungi</taxon>
        <taxon>Dikarya</taxon>
        <taxon>Ascomycota</taxon>
        <taxon>Pezizomycotina</taxon>
        <taxon>Eurotiomycetes</taxon>
        <taxon>Eurotiomycetidae</taxon>
        <taxon>Eurotiales</taxon>
        <taxon>Aspergillaceae</taxon>
        <taxon>Penicillium</taxon>
    </lineage>
</organism>
<dbReference type="InterPro" id="IPR036396">
    <property type="entry name" value="Cyt_P450_sf"/>
</dbReference>
<dbReference type="SUPFAM" id="SSF48264">
    <property type="entry name" value="Cytochrome P450"/>
    <property type="match status" value="1"/>
</dbReference>
<dbReference type="PANTHER" id="PTHR46300">
    <property type="entry name" value="P450, PUTATIVE (EUROFUNG)-RELATED-RELATED"/>
    <property type="match status" value="1"/>
</dbReference>
<dbReference type="Gene3D" id="1.10.630.10">
    <property type="entry name" value="Cytochrome P450"/>
    <property type="match status" value="1"/>
</dbReference>
<evidence type="ECO:0008006" key="13">
    <source>
        <dbReference type="Google" id="ProtNLM"/>
    </source>
</evidence>
<evidence type="ECO:0000256" key="4">
    <source>
        <dbReference type="ARBA" id="ARBA00022723"/>
    </source>
</evidence>
<evidence type="ECO:0000256" key="8">
    <source>
        <dbReference type="PIRSR" id="PIRSR602401-1"/>
    </source>
</evidence>
<sequence>MFTILGGPVLLAVLLGLILYHRSCPSKLPPGPPPLSIIGNLHQLPKVKYWTKLREWHQEYGPIITVHFGQRKMIILGSQKIAQDLLGKRSEIYSARPDFLGEHASNDLHTAFLTSGPTWKAHRAIQSIFLNPRINQSYRLLQDLESKQILYELLSANDFHGSLHRFTHSVTYTLAYGRRLPLMGASEIQEMDAIAETVASSASTLKAFFPVLESLLCWMKFESQATKILKRRQKKFFSENMRIGLESKPWCWAKCVQQANKDHGMDLTNLSYVVGVAYEASIHTTAIALEYFIMACVLYPTTVKRAQEELDLVIAARMPTFDDISNLPYVNAFVNEVLRWRPPLPLGLHHEVSQDDPYQNFFIPAGTTIVASEWSMAMDEGVFGQSSEFIPERWIQNPKLRQIGFGFGKRTCPGKHLACNSLFIVISRLLWGYQFDHAYENGRKIEIDPMNMKSGIAAEPFPFRATVSVRSKHRKVIEEEWAAAEKDSDVLLDAIRSMQE</sequence>
<dbReference type="InterPro" id="IPR017972">
    <property type="entry name" value="Cyt_P450_CS"/>
</dbReference>
<evidence type="ECO:0000313" key="11">
    <source>
        <dbReference type="EMBL" id="OQE40956.1"/>
    </source>
</evidence>
<evidence type="ECO:0000256" key="5">
    <source>
        <dbReference type="ARBA" id="ARBA00023002"/>
    </source>
</evidence>
<protein>
    <recommendedName>
        <fullName evidence="13">Cytochrome P450</fullName>
    </recommendedName>
</protein>
<dbReference type="PRINTS" id="PR00463">
    <property type="entry name" value="EP450I"/>
</dbReference>
<keyword evidence="10" id="KW-0732">Signal</keyword>
<comment type="caution">
    <text evidence="11">The sequence shown here is derived from an EMBL/GenBank/DDBJ whole genome shotgun (WGS) entry which is preliminary data.</text>
</comment>
<proteinExistence type="inferred from homology"/>
<evidence type="ECO:0000256" key="1">
    <source>
        <dbReference type="ARBA" id="ARBA00001971"/>
    </source>
</evidence>
<evidence type="ECO:0000256" key="3">
    <source>
        <dbReference type="ARBA" id="ARBA00022617"/>
    </source>
</evidence>
<dbReference type="AlphaFoldDB" id="A0A1V6URB0"/>
<dbReference type="GO" id="GO:0005506">
    <property type="term" value="F:iron ion binding"/>
    <property type="evidence" value="ECO:0007669"/>
    <property type="project" value="InterPro"/>
</dbReference>
<keyword evidence="4 8" id="KW-0479">Metal-binding</keyword>
<dbReference type="PRINTS" id="PR00385">
    <property type="entry name" value="P450"/>
</dbReference>
<feature type="signal peptide" evidence="10">
    <location>
        <begin position="1"/>
        <end position="25"/>
    </location>
</feature>
<comment type="cofactor">
    <cofactor evidence="1 8">
        <name>heme</name>
        <dbReference type="ChEBI" id="CHEBI:30413"/>
    </cofactor>
</comment>
<dbReference type="CDD" id="cd11065">
    <property type="entry name" value="CYP64-like"/>
    <property type="match status" value="1"/>
</dbReference>
<gene>
    <name evidence="11" type="ORF">PENCOP_c005G02034</name>
</gene>
<keyword evidence="7 9" id="KW-0503">Monooxygenase</keyword>
<dbReference type="EMBL" id="MDDG01000005">
    <property type="protein sequence ID" value="OQE40956.1"/>
    <property type="molecule type" value="Genomic_DNA"/>
</dbReference>
<dbReference type="InterPro" id="IPR001128">
    <property type="entry name" value="Cyt_P450"/>
</dbReference>
<keyword evidence="5 9" id="KW-0560">Oxidoreductase</keyword>
<dbReference type="Pfam" id="PF00067">
    <property type="entry name" value="p450"/>
    <property type="match status" value="1"/>
</dbReference>
<dbReference type="PROSITE" id="PS00086">
    <property type="entry name" value="CYTOCHROME_P450"/>
    <property type="match status" value="1"/>
</dbReference>
<evidence type="ECO:0000313" key="12">
    <source>
        <dbReference type="Proteomes" id="UP000191500"/>
    </source>
</evidence>
<dbReference type="GO" id="GO:0004497">
    <property type="term" value="F:monooxygenase activity"/>
    <property type="evidence" value="ECO:0007669"/>
    <property type="project" value="UniProtKB-KW"/>
</dbReference>
<feature type="chain" id="PRO_5013048405" description="Cytochrome P450" evidence="10">
    <location>
        <begin position="26"/>
        <end position="500"/>
    </location>
</feature>
<comment type="similarity">
    <text evidence="2 9">Belongs to the cytochrome P450 family.</text>
</comment>
<keyword evidence="3 8" id="KW-0349">Heme</keyword>
<evidence type="ECO:0000256" key="9">
    <source>
        <dbReference type="RuleBase" id="RU000461"/>
    </source>
</evidence>
<evidence type="ECO:0000256" key="7">
    <source>
        <dbReference type="ARBA" id="ARBA00023033"/>
    </source>
</evidence>
<accession>A0A1V6URB0</accession>
<dbReference type="GO" id="GO:0016705">
    <property type="term" value="F:oxidoreductase activity, acting on paired donors, with incorporation or reduction of molecular oxygen"/>
    <property type="evidence" value="ECO:0007669"/>
    <property type="project" value="InterPro"/>
</dbReference>
<name>A0A1V6URB0_9EURO</name>
<evidence type="ECO:0000256" key="6">
    <source>
        <dbReference type="ARBA" id="ARBA00023004"/>
    </source>
</evidence>
<feature type="binding site" description="axial binding residue" evidence="8">
    <location>
        <position position="412"/>
    </location>
    <ligand>
        <name>heme</name>
        <dbReference type="ChEBI" id="CHEBI:30413"/>
    </ligand>
    <ligandPart>
        <name>Fe</name>
        <dbReference type="ChEBI" id="CHEBI:18248"/>
    </ligandPart>
</feature>
<dbReference type="InterPro" id="IPR002401">
    <property type="entry name" value="Cyt_P450_E_grp-I"/>
</dbReference>
<dbReference type="GO" id="GO:0020037">
    <property type="term" value="F:heme binding"/>
    <property type="evidence" value="ECO:0007669"/>
    <property type="project" value="InterPro"/>
</dbReference>
<dbReference type="PANTHER" id="PTHR46300:SF1">
    <property type="entry name" value="P450, PUTATIVE (EUROFUNG)-RELATED"/>
    <property type="match status" value="1"/>
</dbReference>
<keyword evidence="6 8" id="KW-0408">Iron</keyword>
<dbReference type="Proteomes" id="UP000191500">
    <property type="component" value="Unassembled WGS sequence"/>
</dbReference>
<evidence type="ECO:0000256" key="10">
    <source>
        <dbReference type="SAM" id="SignalP"/>
    </source>
</evidence>